<protein>
    <recommendedName>
        <fullName evidence="8">Acyl-[acyl-carrier-protein] dehydrogenase MbtN</fullName>
    </recommendedName>
    <alternativeName>
        <fullName evidence="9">Mycobactin synthase protein N</fullName>
    </alternativeName>
</protein>
<dbReference type="InterPro" id="IPR009100">
    <property type="entry name" value="AcylCoA_DH/oxidase_NM_dom_sf"/>
</dbReference>
<dbReference type="InterPro" id="IPR050741">
    <property type="entry name" value="Acyl-CoA_dehydrogenase"/>
</dbReference>
<dbReference type="Proteomes" id="UP001501237">
    <property type="component" value="Unassembled WGS sequence"/>
</dbReference>
<evidence type="ECO:0000313" key="14">
    <source>
        <dbReference type="EMBL" id="GAA3236377.1"/>
    </source>
</evidence>
<dbReference type="EMBL" id="BAAAUV010000030">
    <property type="protein sequence ID" value="GAA3236377.1"/>
    <property type="molecule type" value="Genomic_DNA"/>
</dbReference>
<dbReference type="PROSITE" id="PS00073">
    <property type="entry name" value="ACYL_COA_DH_2"/>
    <property type="match status" value="1"/>
</dbReference>
<gene>
    <name evidence="14" type="ORF">GCM10010468_70610</name>
</gene>
<dbReference type="InterPro" id="IPR037069">
    <property type="entry name" value="AcylCoA_DH/ox_N_sf"/>
</dbReference>
<evidence type="ECO:0000256" key="3">
    <source>
        <dbReference type="ARBA" id="ARBA00009347"/>
    </source>
</evidence>
<evidence type="ECO:0000256" key="9">
    <source>
        <dbReference type="ARBA" id="ARBA00042660"/>
    </source>
</evidence>
<dbReference type="PANTHER" id="PTHR48083">
    <property type="entry name" value="MEDIUM-CHAIN SPECIFIC ACYL-COA DEHYDROGENASE, MITOCHONDRIAL-RELATED"/>
    <property type="match status" value="1"/>
</dbReference>
<dbReference type="Gene3D" id="1.10.540.10">
    <property type="entry name" value="Acyl-CoA dehydrogenase/oxidase, N-terminal domain"/>
    <property type="match status" value="1"/>
</dbReference>
<dbReference type="RefSeq" id="WP_344837331.1">
    <property type="nucleotide sequence ID" value="NZ_BAAAUV010000030.1"/>
</dbReference>
<dbReference type="PROSITE" id="PS00072">
    <property type="entry name" value="ACYL_COA_DH_1"/>
    <property type="match status" value="1"/>
</dbReference>
<keyword evidence="6 10" id="KW-0560">Oxidoreductase</keyword>
<comment type="caution">
    <text evidence="14">The sequence shown here is derived from an EMBL/GenBank/DDBJ whole genome shotgun (WGS) entry which is preliminary data.</text>
</comment>
<evidence type="ECO:0000256" key="4">
    <source>
        <dbReference type="ARBA" id="ARBA00022630"/>
    </source>
</evidence>
<evidence type="ECO:0000256" key="2">
    <source>
        <dbReference type="ARBA" id="ARBA00005102"/>
    </source>
</evidence>
<feature type="domain" description="Acyl-CoA dehydrogenase/oxidase N-terminal" evidence="13">
    <location>
        <begin position="18"/>
        <end position="127"/>
    </location>
</feature>
<dbReference type="Pfam" id="PF02771">
    <property type="entry name" value="Acyl-CoA_dh_N"/>
    <property type="match status" value="1"/>
</dbReference>
<comment type="pathway">
    <text evidence="2">Siderophore biosynthesis; mycobactin biosynthesis.</text>
</comment>
<organism evidence="14 15">
    <name type="scientific">Actinocorallia longicatena</name>
    <dbReference type="NCBI Taxonomy" id="111803"/>
    <lineage>
        <taxon>Bacteria</taxon>
        <taxon>Bacillati</taxon>
        <taxon>Actinomycetota</taxon>
        <taxon>Actinomycetes</taxon>
        <taxon>Streptosporangiales</taxon>
        <taxon>Thermomonosporaceae</taxon>
        <taxon>Actinocorallia</taxon>
    </lineage>
</organism>
<feature type="domain" description="Acyl-CoA oxidase/dehydrogenase middle" evidence="12">
    <location>
        <begin position="131"/>
        <end position="226"/>
    </location>
</feature>
<dbReference type="Pfam" id="PF00441">
    <property type="entry name" value="Acyl-CoA_dh_1"/>
    <property type="match status" value="1"/>
</dbReference>
<evidence type="ECO:0000256" key="10">
    <source>
        <dbReference type="RuleBase" id="RU362125"/>
    </source>
</evidence>
<dbReference type="InterPro" id="IPR013786">
    <property type="entry name" value="AcylCoA_DH/ox_N"/>
</dbReference>
<evidence type="ECO:0000256" key="6">
    <source>
        <dbReference type="ARBA" id="ARBA00023002"/>
    </source>
</evidence>
<sequence>MPATPGPAAEPPWSSGPDLRLLRATARKFLETEAVPHRERWEEQRHIDRDFWRKAGDLGLLCCAVPEQYGGGGGTIAHDLVVIEEQARALELGWGNTVQSGIVAHYLLAYGTEQQKNRCLPALASGEAVAAIAMTEPGAGSDLKALTTQAVRDGDDYLVTGTKTFISNGGSADLVVLAAKTDPDAGAKGVTLLIADVRDGQGFHRGRTLRKLGQHTSDTAELHFDQMRLPAGAVLGEVGRGFAHMMEQLPQERLCIATIAVASIERAVELAVEYSRQRRAFGGTLFDLQNTRFELAECATLARAGRVFLDDCVARHLDGALDTATASMAKWWLTDLQCQIVDRCQQLFGGYGYMWDYPITRMAADARVQRVYGGANELMKELIARSL</sequence>
<feature type="domain" description="Acyl-CoA dehydrogenase/oxidase C-terminal" evidence="11">
    <location>
        <begin position="239"/>
        <end position="387"/>
    </location>
</feature>
<evidence type="ECO:0000256" key="7">
    <source>
        <dbReference type="ARBA" id="ARBA00037085"/>
    </source>
</evidence>
<dbReference type="SUPFAM" id="SSF47203">
    <property type="entry name" value="Acyl-CoA dehydrogenase C-terminal domain-like"/>
    <property type="match status" value="1"/>
</dbReference>
<dbReference type="Gene3D" id="1.20.140.10">
    <property type="entry name" value="Butyryl-CoA Dehydrogenase, subunit A, domain 3"/>
    <property type="match status" value="1"/>
</dbReference>
<comment type="function">
    <text evidence="7">Catalyzes the dehydrogenation at the alpha-beta position of ACP-bound acyl chains. This results in the introduction of a double bond in the lipidic chain, which is further transferred to the epsilon-amino group of lysine residue in the mycobactin core by MbtK.</text>
</comment>
<dbReference type="InterPro" id="IPR036250">
    <property type="entry name" value="AcylCo_DH-like_C"/>
</dbReference>
<proteinExistence type="inferred from homology"/>
<keyword evidence="15" id="KW-1185">Reference proteome</keyword>
<dbReference type="PANTHER" id="PTHR48083:SF20">
    <property type="entry name" value="LONG-CHAIN SPECIFIC ACYL-COA DEHYDROGENASE, MITOCHONDRIAL"/>
    <property type="match status" value="1"/>
</dbReference>
<dbReference type="Gene3D" id="2.40.110.10">
    <property type="entry name" value="Butyryl-CoA Dehydrogenase, subunit A, domain 2"/>
    <property type="match status" value="1"/>
</dbReference>
<dbReference type="InterPro" id="IPR009075">
    <property type="entry name" value="AcylCo_DH/oxidase_C"/>
</dbReference>
<dbReference type="SUPFAM" id="SSF56645">
    <property type="entry name" value="Acyl-CoA dehydrogenase NM domain-like"/>
    <property type="match status" value="1"/>
</dbReference>
<dbReference type="InterPro" id="IPR006091">
    <property type="entry name" value="Acyl-CoA_Oxase/DH_mid-dom"/>
</dbReference>
<evidence type="ECO:0000313" key="15">
    <source>
        <dbReference type="Proteomes" id="UP001501237"/>
    </source>
</evidence>
<comment type="cofactor">
    <cofactor evidence="1 10">
        <name>FAD</name>
        <dbReference type="ChEBI" id="CHEBI:57692"/>
    </cofactor>
</comment>
<dbReference type="InterPro" id="IPR046373">
    <property type="entry name" value="Acyl-CoA_Oxase/DH_mid-dom_sf"/>
</dbReference>
<evidence type="ECO:0000259" key="11">
    <source>
        <dbReference type="Pfam" id="PF00441"/>
    </source>
</evidence>
<comment type="similarity">
    <text evidence="3 10">Belongs to the acyl-CoA dehydrogenase family.</text>
</comment>
<dbReference type="InterPro" id="IPR006089">
    <property type="entry name" value="Acyl-CoA_DH_CS"/>
</dbReference>
<accession>A0ABP6QKS4</accession>
<evidence type="ECO:0000256" key="1">
    <source>
        <dbReference type="ARBA" id="ARBA00001974"/>
    </source>
</evidence>
<keyword evidence="5 10" id="KW-0274">FAD</keyword>
<evidence type="ECO:0000256" key="5">
    <source>
        <dbReference type="ARBA" id="ARBA00022827"/>
    </source>
</evidence>
<evidence type="ECO:0000256" key="8">
    <source>
        <dbReference type="ARBA" id="ARBA00040394"/>
    </source>
</evidence>
<name>A0ABP6QKS4_9ACTN</name>
<evidence type="ECO:0000259" key="12">
    <source>
        <dbReference type="Pfam" id="PF02770"/>
    </source>
</evidence>
<dbReference type="Pfam" id="PF02770">
    <property type="entry name" value="Acyl-CoA_dh_M"/>
    <property type="match status" value="1"/>
</dbReference>
<reference evidence="15" key="1">
    <citation type="journal article" date="2019" name="Int. J. Syst. Evol. Microbiol.">
        <title>The Global Catalogue of Microorganisms (GCM) 10K type strain sequencing project: providing services to taxonomists for standard genome sequencing and annotation.</title>
        <authorList>
            <consortium name="The Broad Institute Genomics Platform"/>
            <consortium name="The Broad Institute Genome Sequencing Center for Infectious Disease"/>
            <person name="Wu L."/>
            <person name="Ma J."/>
        </authorList>
    </citation>
    <scope>NUCLEOTIDE SEQUENCE [LARGE SCALE GENOMIC DNA]</scope>
    <source>
        <strain evidence="15">JCM 9377</strain>
    </source>
</reference>
<evidence type="ECO:0000259" key="13">
    <source>
        <dbReference type="Pfam" id="PF02771"/>
    </source>
</evidence>
<keyword evidence="4 10" id="KW-0285">Flavoprotein</keyword>